<dbReference type="PANTHER" id="PTHR22916:SF51">
    <property type="entry name" value="GLYCOSYLTRANSFERASE EPSH-RELATED"/>
    <property type="match status" value="1"/>
</dbReference>
<evidence type="ECO:0000313" key="4">
    <source>
        <dbReference type="EMBL" id="ADU03245.1"/>
    </source>
</evidence>
<evidence type="ECO:0000256" key="1">
    <source>
        <dbReference type="ARBA" id="ARBA00022676"/>
    </source>
</evidence>
<dbReference type="InterPro" id="IPR001173">
    <property type="entry name" value="Glyco_trans_2-like"/>
</dbReference>
<dbReference type="InterPro" id="IPR029044">
    <property type="entry name" value="Nucleotide-diphossugar_trans"/>
</dbReference>
<dbReference type="Gene3D" id="3.90.550.10">
    <property type="entry name" value="Spore Coat Polysaccharide Biosynthesis Protein SpsA, Chain A"/>
    <property type="match status" value="1"/>
</dbReference>
<feature type="domain" description="Glycosyltransferase 2-like" evidence="3">
    <location>
        <begin position="19"/>
        <end position="180"/>
    </location>
</feature>
<protein>
    <submittedName>
        <fullName evidence="4">CPS16K</fullName>
    </submittedName>
    <submittedName>
        <fullName evidence="5">Glycosyl transferase CpsO(V)</fullName>
    </submittedName>
</protein>
<dbReference type="EMBL" id="FIID01000013">
    <property type="protein sequence ID" value="CYV89294.1"/>
    <property type="molecule type" value="Genomic_DNA"/>
</dbReference>
<reference evidence="4" key="1">
    <citation type="submission" date="2010-12" db="EMBL/GenBank/DDBJ databases">
        <authorList>
            <person name="Wang K.C."/>
            <person name="Fan W.X."/>
            <person name="Lu C.P."/>
        </authorList>
    </citation>
    <scope>NUCLEOTIDE SEQUENCE</scope>
    <source>
        <strain evidence="4">2627</strain>
    </source>
</reference>
<dbReference type="GO" id="GO:0016757">
    <property type="term" value="F:glycosyltransferase activity"/>
    <property type="evidence" value="ECO:0007669"/>
    <property type="project" value="UniProtKB-KW"/>
</dbReference>
<evidence type="ECO:0000259" key="3">
    <source>
        <dbReference type="Pfam" id="PF00535"/>
    </source>
</evidence>
<reference evidence="4" key="2">
    <citation type="journal article" date="2011" name="Vet. Microbiol.">
        <title>The cps locus of Streptococcus suis serotype 16: Development of a serotype-specific PCR assay.</title>
        <authorList>
            <person name="Wang K."/>
            <person name="Fan W."/>
            <person name="Wisselink H."/>
            <person name="Lu C."/>
        </authorList>
    </citation>
    <scope>NUCLEOTIDE SEQUENCE</scope>
    <source>
        <strain evidence="4">2627</strain>
    </source>
</reference>
<evidence type="ECO:0000256" key="2">
    <source>
        <dbReference type="ARBA" id="ARBA00022679"/>
    </source>
</evidence>
<keyword evidence="2 5" id="KW-0808">Transferase</keyword>
<sequence>MSIRRVNLKFNVIDSSLVSVVVPVYNAESFLAKCIENLRKQTYKNIEIILVNDGSSDKSESICLDYVNRDDRIHYVYKKNGGASTARNKGVLESRGDYIVFCDADDMYFPHAIETLLSVMQKYTADMVIGGITNVEYKEVPEIPANKIIEMGIESALEEMYYGKLIGVSASAKLYKKELLVKYPYKEGVIHEDTFASYRHLYESRNKLVVIDSPIYFVNQENESISRSAFNTRDLVYVDAMYENLLFLQEQKFLQNRKIMIAWSFMYIIPMLRIIDKMIKANYEFDYSFYRKEFFKYSKLLFLSKKVSFKHKIKCLVFLLNGTIYRKSLITFKGSD</sequence>
<keyword evidence="1" id="KW-0328">Glycosyltransferase</keyword>
<evidence type="ECO:0000313" key="6">
    <source>
        <dbReference type="Proteomes" id="UP000072933"/>
    </source>
</evidence>
<dbReference type="EMBL" id="HQ694980">
    <property type="protein sequence ID" value="ADU03245.1"/>
    <property type="molecule type" value="Genomic_DNA"/>
</dbReference>
<dbReference type="Pfam" id="PF00535">
    <property type="entry name" value="Glycos_transf_2"/>
    <property type="match status" value="1"/>
</dbReference>
<evidence type="ECO:0000313" key="5">
    <source>
        <dbReference type="EMBL" id="CYV89294.1"/>
    </source>
</evidence>
<dbReference type="PANTHER" id="PTHR22916">
    <property type="entry name" value="GLYCOSYLTRANSFERASE"/>
    <property type="match status" value="1"/>
</dbReference>
<proteinExistence type="predicted"/>
<gene>
    <name evidence="5" type="primary">cpsO</name>
    <name evidence="5" type="ORF">ERS132370_01281</name>
</gene>
<accession>E9NQ18</accession>
<organism evidence="4">
    <name type="scientific">Streptococcus suis</name>
    <dbReference type="NCBI Taxonomy" id="1307"/>
    <lineage>
        <taxon>Bacteria</taxon>
        <taxon>Bacillati</taxon>
        <taxon>Bacillota</taxon>
        <taxon>Bacilli</taxon>
        <taxon>Lactobacillales</taxon>
        <taxon>Streptococcaceae</taxon>
        <taxon>Streptococcus</taxon>
    </lineage>
</organism>
<dbReference type="CDD" id="cd00761">
    <property type="entry name" value="Glyco_tranf_GTA_type"/>
    <property type="match status" value="1"/>
</dbReference>
<reference evidence="5 6" key="3">
    <citation type="submission" date="2016-02" db="EMBL/GenBank/DDBJ databases">
        <authorList>
            <consortium name="Pathogen Informatics"/>
        </authorList>
    </citation>
    <scope>NUCLEOTIDE SEQUENCE [LARGE SCALE GENOMIC DNA]</scope>
    <source>
        <strain evidence="5 6">LSS8</strain>
    </source>
</reference>
<dbReference type="AlphaFoldDB" id="E9NQ18"/>
<dbReference type="Proteomes" id="UP000072933">
    <property type="component" value="Unassembled WGS sequence"/>
</dbReference>
<dbReference type="SUPFAM" id="SSF53448">
    <property type="entry name" value="Nucleotide-diphospho-sugar transferases"/>
    <property type="match status" value="1"/>
</dbReference>
<name>E9NQ18_STRSU</name>